<accession>A0A1T4U6M4</accession>
<dbReference type="EMBL" id="FUXU01000007">
    <property type="protein sequence ID" value="SKA48432.1"/>
    <property type="molecule type" value="Genomic_DNA"/>
</dbReference>
<evidence type="ECO:0000313" key="12">
    <source>
        <dbReference type="Proteomes" id="UP000190162"/>
    </source>
</evidence>
<dbReference type="Pfam" id="PF22638">
    <property type="entry name" value="FlgK_D1"/>
    <property type="match status" value="1"/>
</dbReference>
<evidence type="ECO:0000313" key="11">
    <source>
        <dbReference type="EMBL" id="SKA48432.1"/>
    </source>
</evidence>
<proteinExistence type="inferred from homology"/>
<keyword evidence="12" id="KW-1185">Reference proteome</keyword>
<keyword evidence="6" id="KW-0975">Bacterial flagellum</keyword>
<keyword evidence="11" id="KW-0282">Flagellum</keyword>
<dbReference type="Proteomes" id="UP000190162">
    <property type="component" value="Unassembled WGS sequence"/>
</dbReference>
<feature type="domain" description="Flagellar basal body rod protein N-terminal" evidence="7">
    <location>
        <begin position="15"/>
        <end position="35"/>
    </location>
</feature>
<dbReference type="Pfam" id="PF00460">
    <property type="entry name" value="Flg_bb_rod"/>
    <property type="match status" value="1"/>
</dbReference>
<feature type="domain" description="Flagellar basal-body/hook protein C-terminal" evidence="8">
    <location>
        <begin position="583"/>
        <end position="622"/>
    </location>
</feature>
<dbReference type="PANTHER" id="PTHR30033">
    <property type="entry name" value="FLAGELLAR HOOK-ASSOCIATED PROTEIN 1"/>
    <property type="match status" value="1"/>
</dbReference>
<evidence type="ECO:0000259" key="8">
    <source>
        <dbReference type="Pfam" id="PF06429"/>
    </source>
</evidence>
<evidence type="ECO:0000256" key="6">
    <source>
        <dbReference type="ARBA" id="ARBA00023143"/>
    </source>
</evidence>
<sequence>MGFDLLTLGSQGVLTAQRQLNTTGHNISNVNTEGYSRQSVEQRANDSAYWSANQWGHGVHAASVRRNYDKFAVNEFNIATSALSHSQTRNSQLTMLDDMMSHSAKKIPENMNEFYGAVKGLTDSPSDMGARKVVLEKSRMVAAGLNDINTMLQAQEADTTVEIDATLTRMNDIGREIVDIHKALLKSQAVDNDLLDRHQRLINELSEFTQVSINQRDDGLYNVIIGSGHNLVSGLSSSELKTVPGVPDHQKRRLALVEGKTLKPIDNADIRGRLGAMFEYRDSTLGQARDELGRLSAGFALSINELQSQGFDLAGNVGTDIFVDFNSDKIAADRVITSPDSTADLKVYIDDLSKLKIGDYQLKFDGSQYTLVDPEKKMVAVTPSGTPPSISHDGLRIQVDAGLAAGERVILRPVRQAAGQIAVTMEDPAKIAAQSYVSSKSVLTGEGNLKVLQSGAQDEFQVAISPDASQFAVLDMKGNILLAPQAYPPSVPVSVNGTVFELSGGAAHEDIFAVSLKPADGENGNLIRMQKLQTMKLMDGGRSSLIDVYEGLNTDLGVQKASYVRLEDVSRVEHDAAAGRVAEISGVNLDEEAANMMKFQQAYMASSRIMTAANETFETLLNATR</sequence>
<keyword evidence="5" id="KW-0964">Secreted</keyword>
<dbReference type="InterPro" id="IPR001444">
    <property type="entry name" value="Flag_bb_rod_N"/>
</dbReference>
<dbReference type="Pfam" id="PF06429">
    <property type="entry name" value="Flg_bbr_C"/>
    <property type="match status" value="1"/>
</dbReference>
<evidence type="ECO:0000256" key="4">
    <source>
        <dbReference type="ARBA" id="ARBA00016244"/>
    </source>
</evidence>
<dbReference type="OrthoDB" id="9802553at2"/>
<dbReference type="PRINTS" id="PR01005">
    <property type="entry name" value="FLGHOOKAP1"/>
</dbReference>
<dbReference type="RefSeq" id="WP_078751365.1">
    <property type="nucleotide sequence ID" value="NZ_FUXU01000007.1"/>
</dbReference>
<dbReference type="InterPro" id="IPR010930">
    <property type="entry name" value="Flg_bb/hook_C_dom"/>
</dbReference>
<evidence type="ECO:0000256" key="2">
    <source>
        <dbReference type="ARBA" id="ARBA00004613"/>
    </source>
</evidence>
<dbReference type="NCBIfam" id="TIGR02492">
    <property type="entry name" value="flgK_ends"/>
    <property type="match status" value="1"/>
</dbReference>
<evidence type="ECO:0000259" key="7">
    <source>
        <dbReference type="Pfam" id="PF00460"/>
    </source>
</evidence>
<name>A0A1T4U6M4_9GAMM</name>
<dbReference type="InterPro" id="IPR053927">
    <property type="entry name" value="FlgK_helical"/>
</dbReference>
<dbReference type="PANTHER" id="PTHR30033:SF1">
    <property type="entry name" value="FLAGELLAR HOOK-ASSOCIATED PROTEIN 1"/>
    <property type="match status" value="1"/>
</dbReference>
<reference evidence="12" key="1">
    <citation type="submission" date="2017-02" db="EMBL/GenBank/DDBJ databases">
        <authorList>
            <person name="Varghese N."/>
            <person name="Submissions S."/>
        </authorList>
    </citation>
    <scope>NUCLEOTIDE SEQUENCE [LARGE SCALE GENOMIC DNA]</scope>
    <source>
        <strain evidence="12">DSM 22720</strain>
    </source>
</reference>
<evidence type="ECO:0000256" key="3">
    <source>
        <dbReference type="ARBA" id="ARBA00009677"/>
    </source>
</evidence>
<evidence type="ECO:0000256" key="5">
    <source>
        <dbReference type="ARBA" id="ARBA00022525"/>
    </source>
</evidence>
<feature type="domain" description="Flagellar hook-associated protein 1 D2-like" evidence="9">
    <location>
        <begin position="341"/>
        <end position="413"/>
    </location>
</feature>
<gene>
    <name evidence="11" type="ORF">SAMN02745132_00896</name>
</gene>
<dbReference type="GO" id="GO:0044780">
    <property type="term" value="P:bacterial-type flagellum assembly"/>
    <property type="evidence" value="ECO:0007669"/>
    <property type="project" value="InterPro"/>
</dbReference>
<organism evidence="11 12">
    <name type="scientific">Enterovibrio nigricans DSM 22720</name>
    <dbReference type="NCBI Taxonomy" id="1121868"/>
    <lineage>
        <taxon>Bacteria</taxon>
        <taxon>Pseudomonadati</taxon>
        <taxon>Pseudomonadota</taxon>
        <taxon>Gammaproteobacteria</taxon>
        <taxon>Vibrionales</taxon>
        <taxon>Vibrionaceae</taxon>
        <taxon>Enterovibrio</taxon>
    </lineage>
</organism>
<dbReference type="GO" id="GO:0005198">
    <property type="term" value="F:structural molecule activity"/>
    <property type="evidence" value="ECO:0007669"/>
    <property type="project" value="InterPro"/>
</dbReference>
<feature type="domain" description="Flagellar hook-associated protein FlgK helical" evidence="10">
    <location>
        <begin position="93"/>
        <end position="322"/>
    </location>
</feature>
<evidence type="ECO:0000256" key="1">
    <source>
        <dbReference type="ARBA" id="ARBA00004365"/>
    </source>
</evidence>
<dbReference type="AlphaFoldDB" id="A0A1T4U6M4"/>
<keyword evidence="11" id="KW-0969">Cilium</keyword>
<keyword evidence="11" id="KW-0966">Cell projection</keyword>
<dbReference type="SUPFAM" id="SSF64518">
    <property type="entry name" value="Phase 1 flagellin"/>
    <property type="match status" value="2"/>
</dbReference>
<dbReference type="InterPro" id="IPR049119">
    <property type="entry name" value="FlgK_D2-like"/>
</dbReference>
<protein>
    <recommendedName>
        <fullName evidence="4">Flagellar hook-associated protein 1</fullName>
    </recommendedName>
</protein>
<comment type="subcellular location">
    <subcellularLocation>
        <location evidence="1">Bacterial flagellum</location>
    </subcellularLocation>
    <subcellularLocation>
        <location evidence="2">Secreted</location>
    </subcellularLocation>
</comment>
<evidence type="ECO:0000259" key="9">
    <source>
        <dbReference type="Pfam" id="PF21158"/>
    </source>
</evidence>
<dbReference type="GO" id="GO:0009424">
    <property type="term" value="C:bacterial-type flagellum hook"/>
    <property type="evidence" value="ECO:0007669"/>
    <property type="project" value="InterPro"/>
</dbReference>
<dbReference type="GO" id="GO:0005576">
    <property type="term" value="C:extracellular region"/>
    <property type="evidence" value="ECO:0007669"/>
    <property type="project" value="UniProtKB-SubCell"/>
</dbReference>
<dbReference type="InterPro" id="IPR002371">
    <property type="entry name" value="FlgK"/>
</dbReference>
<evidence type="ECO:0000259" key="10">
    <source>
        <dbReference type="Pfam" id="PF22638"/>
    </source>
</evidence>
<comment type="similarity">
    <text evidence="3">Belongs to the flagella basal body rod proteins family.</text>
</comment>
<dbReference type="Pfam" id="PF21158">
    <property type="entry name" value="flgK_1st_1"/>
    <property type="match status" value="1"/>
</dbReference>